<dbReference type="Proteomes" id="UP000030762">
    <property type="component" value="Unassembled WGS sequence"/>
</dbReference>
<evidence type="ECO:0000313" key="2">
    <source>
        <dbReference type="EMBL" id="EQC30153.1"/>
    </source>
</evidence>
<dbReference type="EMBL" id="JH767178">
    <property type="protein sequence ID" value="EQC30153.1"/>
    <property type="molecule type" value="Genomic_DNA"/>
</dbReference>
<dbReference type="OrthoDB" id="10326822at2759"/>
<feature type="chain" id="PRO_5004583912" description="Ricin B lectin domain-containing protein" evidence="1">
    <location>
        <begin position="21"/>
        <end position="198"/>
    </location>
</feature>
<proteinExistence type="predicted"/>
<dbReference type="VEuPathDB" id="FungiDB:SDRG_12211"/>
<name>T0RD34_SAPDV</name>
<sequence length="198" mass="21404">MQLAYALVGFMASAVASVTATDACGDTPIPTTPAPTTPAPSTPAPFSLCKTLTDGKVIYLMVDNGRGLGYCGGCQVAGYKYPARTGEWAQPVHIRIVPGGKMALQSEYGAQYWSRCADCNPVNKPNQVVLRYTSFDASNTTHWFCEDVSDTQVRFKDIDGNYLTRDAEYPPALFGNIITSLPWNATAPAPQKWTVVPK</sequence>
<dbReference type="GeneID" id="19952938"/>
<dbReference type="OMA" id="YKYPART"/>
<feature type="signal peptide" evidence="1">
    <location>
        <begin position="1"/>
        <end position="20"/>
    </location>
</feature>
<evidence type="ECO:0000256" key="1">
    <source>
        <dbReference type="SAM" id="SignalP"/>
    </source>
</evidence>
<dbReference type="AlphaFoldDB" id="T0RD34"/>
<accession>T0RD34</accession>
<evidence type="ECO:0008006" key="4">
    <source>
        <dbReference type="Google" id="ProtNLM"/>
    </source>
</evidence>
<keyword evidence="3" id="KW-1185">Reference proteome</keyword>
<keyword evidence="1" id="KW-0732">Signal</keyword>
<organism evidence="2 3">
    <name type="scientific">Saprolegnia diclina (strain VS20)</name>
    <dbReference type="NCBI Taxonomy" id="1156394"/>
    <lineage>
        <taxon>Eukaryota</taxon>
        <taxon>Sar</taxon>
        <taxon>Stramenopiles</taxon>
        <taxon>Oomycota</taxon>
        <taxon>Saprolegniomycetes</taxon>
        <taxon>Saprolegniales</taxon>
        <taxon>Saprolegniaceae</taxon>
        <taxon>Saprolegnia</taxon>
    </lineage>
</organism>
<gene>
    <name evidence="2" type="ORF">SDRG_12211</name>
</gene>
<dbReference type="RefSeq" id="XP_008616496.1">
    <property type="nucleotide sequence ID" value="XM_008618274.1"/>
</dbReference>
<evidence type="ECO:0000313" key="3">
    <source>
        <dbReference type="Proteomes" id="UP000030762"/>
    </source>
</evidence>
<protein>
    <recommendedName>
        <fullName evidence="4">Ricin B lectin domain-containing protein</fullName>
    </recommendedName>
</protein>
<reference evidence="2 3" key="1">
    <citation type="submission" date="2012-04" db="EMBL/GenBank/DDBJ databases">
        <title>The Genome Sequence of Saprolegnia declina VS20.</title>
        <authorList>
            <consortium name="The Broad Institute Genome Sequencing Platform"/>
            <person name="Russ C."/>
            <person name="Nusbaum C."/>
            <person name="Tyler B."/>
            <person name="van West P."/>
            <person name="Dieguez-Uribeondo J."/>
            <person name="de Bruijn I."/>
            <person name="Tripathy S."/>
            <person name="Jiang R."/>
            <person name="Young S.K."/>
            <person name="Zeng Q."/>
            <person name="Gargeya S."/>
            <person name="Fitzgerald M."/>
            <person name="Haas B."/>
            <person name="Abouelleil A."/>
            <person name="Alvarado L."/>
            <person name="Arachchi H.M."/>
            <person name="Berlin A."/>
            <person name="Chapman S.B."/>
            <person name="Goldberg J."/>
            <person name="Griggs A."/>
            <person name="Gujja S."/>
            <person name="Hansen M."/>
            <person name="Howarth C."/>
            <person name="Imamovic A."/>
            <person name="Larimer J."/>
            <person name="McCowen C."/>
            <person name="Montmayeur A."/>
            <person name="Murphy C."/>
            <person name="Neiman D."/>
            <person name="Pearson M."/>
            <person name="Priest M."/>
            <person name="Roberts A."/>
            <person name="Saif S."/>
            <person name="Shea T."/>
            <person name="Sisk P."/>
            <person name="Sykes S."/>
            <person name="Wortman J."/>
            <person name="Nusbaum C."/>
            <person name="Birren B."/>
        </authorList>
    </citation>
    <scope>NUCLEOTIDE SEQUENCE [LARGE SCALE GENOMIC DNA]</scope>
    <source>
        <strain evidence="2 3">VS20</strain>
    </source>
</reference>
<dbReference type="InParanoid" id="T0RD34"/>